<evidence type="ECO:0000256" key="1">
    <source>
        <dbReference type="SAM" id="Phobius"/>
    </source>
</evidence>
<keyword evidence="1" id="KW-1133">Transmembrane helix</keyword>
<reference evidence="2" key="1">
    <citation type="journal article" date="2023" name="Mol. Phylogenet. Evol.">
        <title>Genome-scale phylogeny and comparative genomics of the fungal order Sordariales.</title>
        <authorList>
            <person name="Hensen N."/>
            <person name="Bonometti L."/>
            <person name="Westerberg I."/>
            <person name="Brannstrom I.O."/>
            <person name="Guillou S."/>
            <person name="Cros-Aarteil S."/>
            <person name="Calhoun S."/>
            <person name="Haridas S."/>
            <person name="Kuo A."/>
            <person name="Mondo S."/>
            <person name="Pangilinan J."/>
            <person name="Riley R."/>
            <person name="LaButti K."/>
            <person name="Andreopoulos B."/>
            <person name="Lipzen A."/>
            <person name="Chen C."/>
            <person name="Yan M."/>
            <person name="Daum C."/>
            <person name="Ng V."/>
            <person name="Clum A."/>
            <person name="Steindorff A."/>
            <person name="Ohm R.A."/>
            <person name="Martin F."/>
            <person name="Silar P."/>
            <person name="Natvig D.O."/>
            <person name="Lalanne C."/>
            <person name="Gautier V."/>
            <person name="Ament-Velasquez S.L."/>
            <person name="Kruys A."/>
            <person name="Hutchinson M.I."/>
            <person name="Powell A.J."/>
            <person name="Barry K."/>
            <person name="Miller A.N."/>
            <person name="Grigoriev I.V."/>
            <person name="Debuchy R."/>
            <person name="Gladieux P."/>
            <person name="Hiltunen Thoren M."/>
            <person name="Johannesson H."/>
        </authorList>
    </citation>
    <scope>NUCLEOTIDE SEQUENCE</scope>
    <source>
        <strain evidence="2">CBS 990.96</strain>
    </source>
</reference>
<dbReference type="EMBL" id="MU865358">
    <property type="protein sequence ID" value="KAK4225833.1"/>
    <property type="molecule type" value="Genomic_DNA"/>
</dbReference>
<keyword evidence="1" id="KW-0472">Membrane</keyword>
<keyword evidence="3" id="KW-1185">Reference proteome</keyword>
<sequence length="109" mass="12924">MKRSNSSTSPFYVSIASPFMYIYLCGHPNQFIHIPKQNTDYVTLTQCHSPVTCGLKTKSLASKQWRWFLVQMTVFRVAVMIHFFEYTAHRYRKVPSAKRWDRLDYAIRP</sequence>
<dbReference type="Proteomes" id="UP001301958">
    <property type="component" value="Unassembled WGS sequence"/>
</dbReference>
<comment type="caution">
    <text evidence="2">The sequence shown here is derived from an EMBL/GenBank/DDBJ whole genome shotgun (WGS) entry which is preliminary data.</text>
</comment>
<name>A0AAN7BMR7_9PEZI</name>
<feature type="transmembrane region" description="Helical" evidence="1">
    <location>
        <begin position="65"/>
        <end position="84"/>
    </location>
</feature>
<dbReference type="AlphaFoldDB" id="A0AAN7BMR7"/>
<accession>A0AAN7BMR7</accession>
<gene>
    <name evidence="2" type="ORF">QBC38DRAFT_481913</name>
</gene>
<protein>
    <submittedName>
        <fullName evidence="2">Uncharacterized protein</fullName>
    </submittedName>
</protein>
<organism evidence="2 3">
    <name type="scientific">Podospora fimiseda</name>
    <dbReference type="NCBI Taxonomy" id="252190"/>
    <lineage>
        <taxon>Eukaryota</taxon>
        <taxon>Fungi</taxon>
        <taxon>Dikarya</taxon>
        <taxon>Ascomycota</taxon>
        <taxon>Pezizomycotina</taxon>
        <taxon>Sordariomycetes</taxon>
        <taxon>Sordariomycetidae</taxon>
        <taxon>Sordariales</taxon>
        <taxon>Podosporaceae</taxon>
        <taxon>Podospora</taxon>
    </lineage>
</organism>
<proteinExistence type="predicted"/>
<keyword evidence="1" id="KW-0812">Transmembrane</keyword>
<reference evidence="2" key="2">
    <citation type="submission" date="2023-05" db="EMBL/GenBank/DDBJ databases">
        <authorList>
            <consortium name="Lawrence Berkeley National Laboratory"/>
            <person name="Steindorff A."/>
            <person name="Hensen N."/>
            <person name="Bonometti L."/>
            <person name="Westerberg I."/>
            <person name="Brannstrom I.O."/>
            <person name="Guillou S."/>
            <person name="Cros-Aarteil S."/>
            <person name="Calhoun S."/>
            <person name="Haridas S."/>
            <person name="Kuo A."/>
            <person name="Mondo S."/>
            <person name="Pangilinan J."/>
            <person name="Riley R."/>
            <person name="Labutti K."/>
            <person name="Andreopoulos B."/>
            <person name="Lipzen A."/>
            <person name="Chen C."/>
            <person name="Yanf M."/>
            <person name="Daum C."/>
            <person name="Ng V."/>
            <person name="Clum A."/>
            <person name="Ohm R."/>
            <person name="Martin F."/>
            <person name="Silar P."/>
            <person name="Natvig D."/>
            <person name="Lalanne C."/>
            <person name="Gautier V."/>
            <person name="Ament-Velasquez S.L."/>
            <person name="Kruys A."/>
            <person name="Hutchinson M.I."/>
            <person name="Powell A.J."/>
            <person name="Barry K."/>
            <person name="Miller A.N."/>
            <person name="Grigoriev I.V."/>
            <person name="Debuchy R."/>
            <person name="Gladieux P."/>
            <person name="Thoren M.H."/>
            <person name="Johannesson H."/>
        </authorList>
    </citation>
    <scope>NUCLEOTIDE SEQUENCE</scope>
    <source>
        <strain evidence="2">CBS 990.96</strain>
    </source>
</reference>
<evidence type="ECO:0000313" key="3">
    <source>
        <dbReference type="Proteomes" id="UP001301958"/>
    </source>
</evidence>
<evidence type="ECO:0000313" key="2">
    <source>
        <dbReference type="EMBL" id="KAK4225833.1"/>
    </source>
</evidence>